<accession>A0A5N7C4Z3</accession>
<dbReference type="Gene3D" id="3.50.50.60">
    <property type="entry name" value="FAD/NAD(P)-binding domain"/>
    <property type="match status" value="1"/>
</dbReference>
<evidence type="ECO:0000256" key="4">
    <source>
        <dbReference type="ARBA" id="ARBA00012867"/>
    </source>
</evidence>
<feature type="domain" description="Amine oxidase" evidence="12">
    <location>
        <begin position="43"/>
        <end position="548"/>
    </location>
</feature>
<evidence type="ECO:0000256" key="10">
    <source>
        <dbReference type="ARBA" id="ARBA00047554"/>
    </source>
</evidence>
<dbReference type="InterPro" id="IPR036188">
    <property type="entry name" value="FAD/NAD-bd_sf"/>
</dbReference>
<evidence type="ECO:0000256" key="1">
    <source>
        <dbReference type="ARBA" id="ARBA00002600"/>
    </source>
</evidence>
<dbReference type="UniPathway" id="UPA00251">
    <property type="reaction ID" value="UER00324"/>
</dbReference>
<dbReference type="InterPro" id="IPR004572">
    <property type="entry name" value="Protoporphyrinogen_oxidase"/>
</dbReference>
<dbReference type="InterPro" id="IPR050464">
    <property type="entry name" value="Zeta_carotene_desat/Oxidored"/>
</dbReference>
<protein>
    <recommendedName>
        <fullName evidence="4 11">Protoporphyrinogen oxidase</fullName>
        <ecNumber evidence="4 11">1.3.3.4</ecNumber>
    </recommendedName>
</protein>
<dbReference type="InterPro" id="IPR002937">
    <property type="entry name" value="Amino_oxidase"/>
</dbReference>
<comment type="similarity">
    <text evidence="3 11">Belongs to the protoporphyrinogen/coproporphyrinogen oxidase family. Protoporphyrinogen oxidase subfamily.</text>
</comment>
<dbReference type="PANTHER" id="PTHR42923:SF3">
    <property type="entry name" value="PROTOPORPHYRINOGEN OXIDASE"/>
    <property type="match status" value="1"/>
</dbReference>
<comment type="catalytic activity">
    <reaction evidence="10 11">
        <text>protoporphyrinogen IX + 3 O2 = protoporphyrin IX + 3 H2O2</text>
        <dbReference type="Rhea" id="RHEA:25576"/>
        <dbReference type="ChEBI" id="CHEBI:15379"/>
        <dbReference type="ChEBI" id="CHEBI:16240"/>
        <dbReference type="ChEBI" id="CHEBI:57306"/>
        <dbReference type="ChEBI" id="CHEBI:57307"/>
        <dbReference type="EC" id="1.3.3.4"/>
    </reaction>
</comment>
<dbReference type="EC" id="1.3.3.4" evidence="4 11"/>
<sequence>MRLPCAPSRALRGLRTPLAFARIGQRHSSHTSTYDAAVIGAGITGLTAAYRLSQDPNCSKVTLYEKTPRVGGWLLSEKIPVEGGNVVFEYGPRTLRTSVPACLPLLDLLVELGLHDDVLLTSKSSPAARNRYIYYPDHLVRMPAPDPDAGPIQNITNPLYAMLREPVFEGLLGSAILEPVRAPPESRTPDESIANFVSRRLCPQVADNLVSALYHGIYAGDISRLSAQTIMGSFRDLENDDRRVIGGYINSLMSDFRHMFMDDLLALETVPQEKTGSYWKSLRTLVNKTSVLTLKEGVGQLSDALVGALNKSEKVDVLANTDVTSITQNPTTLDLVVGSGQDSSRVHNRVIATIPAPDLAKKLANLTTQDQKLPQGTIRNLQEHNYAVTVMVVNLYYPNPDLLPVSGFGYLIPRSIPYEQNPERALGVIFGSDSSVGQDTAPGTKLTVMMGGHWWDGWKESDYPDHETAVAMARKLLHRHLGITDAPTVTRSRLQRNAIPQYTVGHLSRMRELSRSTRHELNNRLTLAGSWYNGVGVTDCIRQAYLSASYGVGARKLGPGDGDRPWRRFDYERWELEGGIVTSPVRWAEVYRSERKHF</sequence>
<dbReference type="Pfam" id="PF01593">
    <property type="entry name" value="Amino_oxidase"/>
    <property type="match status" value="1"/>
</dbReference>
<dbReference type="GO" id="GO:0006782">
    <property type="term" value="P:protoporphyrinogen IX biosynthetic process"/>
    <property type="evidence" value="ECO:0007669"/>
    <property type="project" value="UniProtKB-UniRule"/>
</dbReference>
<keyword evidence="5 11" id="KW-0285">Flavoprotein</keyword>
<evidence type="ECO:0000313" key="13">
    <source>
        <dbReference type="EMBL" id="KAE8388903.1"/>
    </source>
</evidence>
<proteinExistence type="inferred from homology"/>
<evidence type="ECO:0000259" key="12">
    <source>
        <dbReference type="Pfam" id="PF01593"/>
    </source>
</evidence>
<keyword evidence="8 11" id="KW-0350">Heme biosynthesis</keyword>
<reference evidence="13" key="1">
    <citation type="submission" date="2019-04" db="EMBL/GenBank/DDBJ databases">
        <title>Friends and foes A comparative genomics studyof 23 Aspergillus species from section Flavi.</title>
        <authorList>
            <consortium name="DOE Joint Genome Institute"/>
            <person name="Kjaerbolling I."/>
            <person name="Vesth T."/>
            <person name="Frisvad J.C."/>
            <person name="Nybo J.L."/>
            <person name="Theobald S."/>
            <person name="Kildgaard S."/>
            <person name="Isbrandt T."/>
            <person name="Kuo A."/>
            <person name="Sato A."/>
            <person name="Lyhne E.K."/>
            <person name="Kogle M.E."/>
            <person name="Wiebenga A."/>
            <person name="Kun R.S."/>
            <person name="Lubbers R.J."/>
            <person name="Makela M.R."/>
            <person name="Barry K."/>
            <person name="Chovatia M."/>
            <person name="Clum A."/>
            <person name="Daum C."/>
            <person name="Haridas S."/>
            <person name="He G."/>
            <person name="LaButti K."/>
            <person name="Lipzen A."/>
            <person name="Mondo S."/>
            <person name="Riley R."/>
            <person name="Salamov A."/>
            <person name="Simmons B.A."/>
            <person name="Magnuson J.K."/>
            <person name="Henrissat B."/>
            <person name="Mortensen U.H."/>
            <person name="Larsen T.O."/>
            <person name="Devries R.P."/>
            <person name="Grigoriev I.V."/>
            <person name="Machida M."/>
            <person name="Baker S.E."/>
            <person name="Andersen M.R."/>
        </authorList>
    </citation>
    <scope>NUCLEOTIDE SEQUENCE [LARGE SCALE GENOMIC DNA]</scope>
    <source>
        <strain evidence="13">IBT 14317</strain>
    </source>
</reference>
<comment type="cofactor">
    <cofactor evidence="11">
        <name>FAD</name>
        <dbReference type="ChEBI" id="CHEBI:57692"/>
    </cofactor>
    <text evidence="11">Binds 1 FAD per subunit.</text>
</comment>
<dbReference type="PANTHER" id="PTHR42923">
    <property type="entry name" value="PROTOPORPHYRINOGEN OXIDASE"/>
    <property type="match status" value="1"/>
</dbReference>
<dbReference type="Proteomes" id="UP000326877">
    <property type="component" value="Unassembled WGS sequence"/>
</dbReference>
<organism evidence="13">
    <name type="scientific">Petromyces alliaceus</name>
    <name type="common">Aspergillus alliaceus</name>
    <dbReference type="NCBI Taxonomy" id="209559"/>
    <lineage>
        <taxon>Eukaryota</taxon>
        <taxon>Fungi</taxon>
        <taxon>Dikarya</taxon>
        <taxon>Ascomycota</taxon>
        <taxon>Pezizomycotina</taxon>
        <taxon>Eurotiomycetes</taxon>
        <taxon>Eurotiomycetidae</taxon>
        <taxon>Eurotiales</taxon>
        <taxon>Aspergillaceae</taxon>
        <taxon>Aspergillus</taxon>
        <taxon>Aspergillus subgen. Circumdati</taxon>
    </lineage>
</organism>
<comment type="subcellular location">
    <subcellularLocation>
        <location evidence="11">Mitochondrion inner membrane</location>
    </subcellularLocation>
</comment>
<evidence type="ECO:0000256" key="8">
    <source>
        <dbReference type="ARBA" id="ARBA00023133"/>
    </source>
</evidence>
<evidence type="ECO:0000256" key="9">
    <source>
        <dbReference type="ARBA" id="ARBA00023244"/>
    </source>
</evidence>
<dbReference type="SUPFAM" id="SSF51905">
    <property type="entry name" value="FAD/NAD(P)-binding domain"/>
    <property type="match status" value="1"/>
</dbReference>
<comment type="pathway">
    <text evidence="2 11">Porphyrin-containing compound metabolism; protoporphyrin-IX biosynthesis; protoporphyrin-IX from protoporphyrinogen-IX: step 1/1.</text>
</comment>
<keyword evidence="6 11" id="KW-0274">FAD</keyword>
<dbReference type="FunFam" id="3.50.50.60:FF:000193">
    <property type="entry name" value="Protoporphyrinogen oxidase"/>
    <property type="match status" value="1"/>
</dbReference>
<dbReference type="SUPFAM" id="SSF54373">
    <property type="entry name" value="FAD-linked reductases, C-terminal domain"/>
    <property type="match status" value="1"/>
</dbReference>
<evidence type="ECO:0000256" key="11">
    <source>
        <dbReference type="RuleBase" id="RU367069"/>
    </source>
</evidence>
<evidence type="ECO:0000256" key="3">
    <source>
        <dbReference type="ARBA" id="ARBA00010551"/>
    </source>
</evidence>
<dbReference type="NCBIfam" id="TIGR00562">
    <property type="entry name" value="proto_IX_ox"/>
    <property type="match status" value="1"/>
</dbReference>
<dbReference type="GO" id="GO:0005743">
    <property type="term" value="C:mitochondrial inner membrane"/>
    <property type="evidence" value="ECO:0007669"/>
    <property type="project" value="UniProtKB-SubCell"/>
</dbReference>
<keyword evidence="7 11" id="KW-0560">Oxidoreductase</keyword>
<comment type="function">
    <text evidence="1 11">Catalyzes the 6-electron oxidation of protoporphyrinogen-IX to form protoporphyrin-IX.</text>
</comment>
<name>A0A5N7C4Z3_PETAA</name>
<evidence type="ECO:0000256" key="5">
    <source>
        <dbReference type="ARBA" id="ARBA00022630"/>
    </source>
</evidence>
<gene>
    <name evidence="13" type="ORF">BDV23DRAFT_157993</name>
</gene>
<dbReference type="EMBL" id="ML735272">
    <property type="protein sequence ID" value="KAE8388903.1"/>
    <property type="molecule type" value="Genomic_DNA"/>
</dbReference>
<dbReference type="AlphaFoldDB" id="A0A5N7C4Z3"/>
<dbReference type="GO" id="GO:0004729">
    <property type="term" value="F:oxygen-dependent protoporphyrinogen oxidase activity"/>
    <property type="evidence" value="ECO:0007669"/>
    <property type="project" value="UniProtKB-UniRule"/>
</dbReference>
<evidence type="ECO:0000256" key="2">
    <source>
        <dbReference type="ARBA" id="ARBA00005073"/>
    </source>
</evidence>
<keyword evidence="9 11" id="KW-0627">Porphyrin biosynthesis</keyword>
<dbReference type="OrthoDB" id="438553at2759"/>
<evidence type="ECO:0000256" key="6">
    <source>
        <dbReference type="ARBA" id="ARBA00022827"/>
    </source>
</evidence>
<evidence type="ECO:0000256" key="7">
    <source>
        <dbReference type="ARBA" id="ARBA00023002"/>
    </source>
</evidence>